<dbReference type="EMBL" id="AOPO01000003">
    <property type="protein sequence ID" value="ELY21989.1"/>
    <property type="molecule type" value="Genomic_DNA"/>
</dbReference>
<dbReference type="InterPro" id="IPR037185">
    <property type="entry name" value="EmrE-like"/>
</dbReference>
<evidence type="ECO:0000256" key="4">
    <source>
        <dbReference type="ARBA" id="ARBA00022475"/>
    </source>
</evidence>
<evidence type="ECO:0000256" key="3">
    <source>
        <dbReference type="ARBA" id="ARBA00022448"/>
    </source>
</evidence>
<evidence type="ECO:0000256" key="7">
    <source>
        <dbReference type="ARBA" id="ARBA00023136"/>
    </source>
</evidence>
<sequence length="307" mass="34623">MNTTIGVTLNVIASFLFAAMFAYTSLLTNLDGEEIFGWRMLLTFPCLTLFIITRGYWSQVVNIYHRLTKSIIFIVTRLFSAAMLSFQLWLFVWAPGNGHGLSVSLGYFIMPLTMVLIGKIAFQDRMTGYQKVACFFAFLGILYQIGFSESLAWPTLAVGLGYPVYFWLRRKTDTNNIGSLWVDMVLSLPISVIFIFAGGEITSDIWVNIDTLWLVIGLGVLSASALTFQALSGPHLNLTLFGLLVYVEPALLLLVALILGEEIKASEWPTYLAIWFSVFLLIVEGINSLCVKRKFRKEKLRTSRYQK</sequence>
<keyword evidence="4" id="KW-1003">Cell membrane</keyword>
<evidence type="ECO:0000256" key="6">
    <source>
        <dbReference type="ARBA" id="ARBA00022989"/>
    </source>
</evidence>
<feature type="transmembrane region" description="Helical" evidence="8">
    <location>
        <begin position="104"/>
        <end position="122"/>
    </location>
</feature>
<feature type="transmembrane region" description="Helical" evidence="8">
    <location>
        <begin position="69"/>
        <end position="92"/>
    </location>
</feature>
<feature type="transmembrane region" description="Helical" evidence="8">
    <location>
        <begin position="180"/>
        <end position="199"/>
    </location>
</feature>
<dbReference type="Proteomes" id="UP000011651">
    <property type="component" value="Unassembled WGS sequence"/>
</dbReference>
<protein>
    <submittedName>
        <fullName evidence="9">RarD protein</fullName>
    </submittedName>
</protein>
<feature type="transmembrane region" description="Helical" evidence="8">
    <location>
        <begin position="7"/>
        <end position="26"/>
    </location>
</feature>
<dbReference type="AlphaFoldDB" id="L9UAX4"/>
<dbReference type="InterPro" id="IPR004626">
    <property type="entry name" value="RarD"/>
</dbReference>
<proteinExistence type="inferred from homology"/>
<dbReference type="NCBIfam" id="TIGR00688">
    <property type="entry name" value="rarD"/>
    <property type="match status" value="1"/>
</dbReference>
<keyword evidence="6 8" id="KW-1133">Transmembrane helix</keyword>
<keyword evidence="5 8" id="KW-0812">Transmembrane</keyword>
<feature type="transmembrane region" description="Helical" evidence="8">
    <location>
        <begin position="211"/>
        <end position="231"/>
    </location>
</feature>
<feature type="transmembrane region" description="Helical" evidence="8">
    <location>
        <begin position="38"/>
        <end position="57"/>
    </location>
</feature>
<keyword evidence="7 8" id="KW-0472">Membrane</keyword>
<feature type="transmembrane region" description="Helical" evidence="8">
    <location>
        <begin position="238"/>
        <end position="259"/>
    </location>
</feature>
<dbReference type="SUPFAM" id="SSF103481">
    <property type="entry name" value="Multidrug resistance efflux transporter EmrE"/>
    <property type="match status" value="1"/>
</dbReference>
<evidence type="ECO:0000256" key="1">
    <source>
        <dbReference type="ARBA" id="ARBA00004651"/>
    </source>
</evidence>
<accession>L9UAX4</accession>
<name>L9UAX4_9GAMM</name>
<evidence type="ECO:0000313" key="10">
    <source>
        <dbReference type="Proteomes" id="UP000011651"/>
    </source>
</evidence>
<evidence type="ECO:0000313" key="9">
    <source>
        <dbReference type="EMBL" id="ELY21989.1"/>
    </source>
</evidence>
<dbReference type="RefSeq" id="WP_009286819.1">
    <property type="nucleotide sequence ID" value="NZ_AOPO01000003.1"/>
</dbReference>
<evidence type="ECO:0000256" key="5">
    <source>
        <dbReference type="ARBA" id="ARBA00022692"/>
    </source>
</evidence>
<evidence type="ECO:0000256" key="2">
    <source>
        <dbReference type="ARBA" id="ARBA00007362"/>
    </source>
</evidence>
<evidence type="ECO:0000256" key="8">
    <source>
        <dbReference type="SAM" id="Phobius"/>
    </source>
</evidence>
<feature type="transmembrane region" description="Helical" evidence="8">
    <location>
        <begin position="151"/>
        <end position="168"/>
    </location>
</feature>
<comment type="similarity">
    <text evidence="2">Belongs to the EamA transporter family.</text>
</comment>
<comment type="caution">
    <text evidence="9">The sequence shown here is derived from an EMBL/GenBank/DDBJ whole genome shotgun (WGS) entry which is preliminary data.</text>
</comment>
<gene>
    <name evidence="9" type="ORF">HALTITAN_1112</name>
</gene>
<feature type="transmembrane region" description="Helical" evidence="8">
    <location>
        <begin position="271"/>
        <end position="291"/>
    </location>
</feature>
<feature type="transmembrane region" description="Helical" evidence="8">
    <location>
        <begin position="129"/>
        <end position="145"/>
    </location>
</feature>
<keyword evidence="3" id="KW-0813">Transport</keyword>
<dbReference type="PATRIC" id="fig|1204738.3.peg.1660"/>
<dbReference type="GO" id="GO:0005886">
    <property type="term" value="C:plasma membrane"/>
    <property type="evidence" value="ECO:0007669"/>
    <property type="project" value="UniProtKB-SubCell"/>
</dbReference>
<comment type="subcellular location">
    <subcellularLocation>
        <location evidence="1">Cell membrane</location>
        <topology evidence="1">Multi-pass membrane protein</topology>
    </subcellularLocation>
</comment>
<reference evidence="9 10" key="1">
    <citation type="journal article" date="2013" name="Genome Announc.">
        <title>Draft Genome of the Marine Gammaproteobacterium Halomonas titanicae.</title>
        <authorList>
            <person name="Sanchez-Porro C."/>
            <person name="de la Haba R.R."/>
            <person name="Cruz-Hernandez N."/>
            <person name="Gonzalez J.M."/>
            <person name="Reyes-Guirao C."/>
            <person name="Navarro-Sampedro L."/>
            <person name="Carballo M."/>
            <person name="Ventosa A."/>
        </authorList>
    </citation>
    <scope>NUCLEOTIDE SEQUENCE [LARGE SCALE GENOMIC DNA]</scope>
    <source>
        <strain evidence="9 10">BH1</strain>
    </source>
</reference>
<organism evidence="9 10">
    <name type="scientific">Vreelandella titanicae BH1</name>
    <dbReference type="NCBI Taxonomy" id="1204738"/>
    <lineage>
        <taxon>Bacteria</taxon>
        <taxon>Pseudomonadati</taxon>
        <taxon>Pseudomonadota</taxon>
        <taxon>Gammaproteobacteria</taxon>
        <taxon>Oceanospirillales</taxon>
        <taxon>Halomonadaceae</taxon>
        <taxon>Vreelandella</taxon>
    </lineage>
</organism>